<dbReference type="Proteomes" id="UP000290759">
    <property type="component" value="Unassembled WGS sequence"/>
</dbReference>
<evidence type="ECO:0000256" key="1">
    <source>
        <dbReference type="SAM" id="Phobius"/>
    </source>
</evidence>
<evidence type="ECO:0000313" key="4">
    <source>
        <dbReference type="Proteomes" id="UP000290759"/>
    </source>
</evidence>
<feature type="transmembrane region" description="Helical" evidence="1">
    <location>
        <begin position="199"/>
        <end position="218"/>
    </location>
</feature>
<feature type="transmembrane region" description="Helical" evidence="1">
    <location>
        <begin position="257"/>
        <end position="276"/>
    </location>
</feature>
<feature type="transmembrane region" description="Helical" evidence="1">
    <location>
        <begin position="167"/>
        <end position="187"/>
    </location>
</feature>
<comment type="caution">
    <text evidence="3">The sequence shown here is derived from an EMBL/GenBank/DDBJ whole genome shotgun (WGS) entry which is preliminary data.</text>
</comment>
<dbReference type="RefSeq" id="WP_129222808.1">
    <property type="nucleotide sequence ID" value="NZ_QYBB01000001.1"/>
</dbReference>
<feature type="transmembrane region" description="Helical" evidence="1">
    <location>
        <begin position="88"/>
        <end position="105"/>
    </location>
</feature>
<feature type="transmembrane region" description="Helical" evidence="1">
    <location>
        <begin position="282"/>
        <end position="301"/>
    </location>
</feature>
<dbReference type="InterPro" id="IPR000620">
    <property type="entry name" value="EamA_dom"/>
</dbReference>
<evidence type="ECO:0000259" key="2">
    <source>
        <dbReference type="Pfam" id="PF00892"/>
    </source>
</evidence>
<protein>
    <submittedName>
        <fullName evidence="3">DMT family transporter</fullName>
    </submittedName>
</protein>
<sequence>MSNADTPALSAAPAALPPGMALGIAAMVAAALAMSISPSLVRLADVGPFASAFWRVGLALPVLWGWMRGEDARAPSAPPGRASFTRPTVLAGLVFAGDLFFWHLSVMNTTVANATFFATCAPIWVVLFGWLIFGQRVGRPVLAGLGLCVLGGAALVAQSFAFNPAHAAGDGLGIVTGVFFGLYFLAVGAARRRTGAARVTFEMSIVAALVLLATALALEPHLLPRSASGWAVLLVLALVSHAGGQGLLSVALGRLPAAFSSLVIFLEAIAAAAVAWGMLGEAVVPVQVLGGAFILVGIWVARPRPTATPVP</sequence>
<keyword evidence="4" id="KW-1185">Reference proteome</keyword>
<feature type="transmembrane region" description="Helical" evidence="1">
    <location>
        <begin position="111"/>
        <end position="133"/>
    </location>
</feature>
<proteinExistence type="predicted"/>
<dbReference type="PANTHER" id="PTHR22911">
    <property type="entry name" value="ACYL-MALONYL CONDENSING ENZYME-RELATED"/>
    <property type="match status" value="1"/>
</dbReference>
<reference evidence="3 4" key="2">
    <citation type="submission" date="2019-02" db="EMBL/GenBank/DDBJ databases">
        <title>'Lichenibacterium ramalinii' gen. nov. sp. nov., 'Lichenibacterium minor' gen. nov. sp. nov.</title>
        <authorList>
            <person name="Pankratov T."/>
        </authorList>
    </citation>
    <scope>NUCLEOTIDE SEQUENCE [LARGE SCALE GENOMIC DNA]</scope>
    <source>
        <strain evidence="3 4">RmlP026</strain>
    </source>
</reference>
<feature type="transmembrane region" description="Helical" evidence="1">
    <location>
        <begin position="230"/>
        <end position="250"/>
    </location>
</feature>
<feature type="domain" description="EamA" evidence="2">
    <location>
        <begin position="22"/>
        <end position="151"/>
    </location>
</feature>
<dbReference type="SUPFAM" id="SSF103481">
    <property type="entry name" value="Multidrug resistance efflux transporter EmrE"/>
    <property type="match status" value="2"/>
</dbReference>
<keyword evidence="1" id="KW-0812">Transmembrane</keyword>
<keyword evidence="1" id="KW-0472">Membrane</keyword>
<dbReference type="GO" id="GO:0016020">
    <property type="term" value="C:membrane"/>
    <property type="evidence" value="ECO:0007669"/>
    <property type="project" value="InterPro"/>
</dbReference>
<feature type="transmembrane region" description="Helical" evidence="1">
    <location>
        <begin position="49"/>
        <end position="67"/>
    </location>
</feature>
<dbReference type="EMBL" id="QYBB01000001">
    <property type="protein sequence ID" value="RYC33948.1"/>
    <property type="molecule type" value="Genomic_DNA"/>
</dbReference>
<dbReference type="AlphaFoldDB" id="A0A4Q2UCX0"/>
<accession>A0A4Q2UCX0</accession>
<dbReference type="Pfam" id="PF00892">
    <property type="entry name" value="EamA"/>
    <property type="match status" value="2"/>
</dbReference>
<keyword evidence="1" id="KW-1133">Transmembrane helix</keyword>
<organism evidence="3 4">
    <name type="scientific">Lichenibacterium minor</name>
    <dbReference type="NCBI Taxonomy" id="2316528"/>
    <lineage>
        <taxon>Bacteria</taxon>
        <taxon>Pseudomonadati</taxon>
        <taxon>Pseudomonadota</taxon>
        <taxon>Alphaproteobacteria</taxon>
        <taxon>Hyphomicrobiales</taxon>
        <taxon>Lichenihabitantaceae</taxon>
        <taxon>Lichenibacterium</taxon>
    </lineage>
</organism>
<dbReference type="OrthoDB" id="8770617at2"/>
<feature type="domain" description="EamA" evidence="2">
    <location>
        <begin position="169"/>
        <end position="300"/>
    </location>
</feature>
<feature type="transmembrane region" description="Helical" evidence="1">
    <location>
        <begin position="140"/>
        <end position="161"/>
    </location>
</feature>
<name>A0A4Q2UCX0_9HYPH</name>
<dbReference type="InterPro" id="IPR037185">
    <property type="entry name" value="EmrE-like"/>
</dbReference>
<evidence type="ECO:0000313" key="3">
    <source>
        <dbReference type="EMBL" id="RYC33948.1"/>
    </source>
</evidence>
<reference evidence="3 4" key="1">
    <citation type="submission" date="2018-12" db="EMBL/GenBank/DDBJ databases">
        <authorList>
            <person name="Grouzdev D.S."/>
            <person name="Krutkina M.S."/>
        </authorList>
    </citation>
    <scope>NUCLEOTIDE SEQUENCE [LARGE SCALE GENOMIC DNA]</scope>
    <source>
        <strain evidence="3 4">RmlP026</strain>
    </source>
</reference>
<gene>
    <name evidence="3" type="ORF">D3273_01480</name>
</gene>